<comment type="caution">
    <text evidence="5">The sequence shown here is derived from an EMBL/GenBank/DDBJ whole genome shotgun (WGS) entry which is preliminary data.</text>
</comment>
<feature type="domain" description="Expansin-like CBD" evidence="4">
    <location>
        <begin position="338"/>
        <end position="421"/>
    </location>
</feature>
<dbReference type="SMART" id="SM00837">
    <property type="entry name" value="DPBB_1"/>
    <property type="match status" value="2"/>
</dbReference>
<dbReference type="PROSITE" id="PS50842">
    <property type="entry name" value="EXPANSIN_EG45"/>
    <property type="match status" value="2"/>
</dbReference>
<dbReference type="InterPro" id="IPR009009">
    <property type="entry name" value="RlpA-like_DPBB"/>
</dbReference>
<dbReference type="Gene3D" id="2.60.40.760">
    <property type="entry name" value="Expansin, cellulose-binding-like domain"/>
    <property type="match status" value="1"/>
</dbReference>
<keyword evidence="2" id="KW-0732">Signal</keyword>
<dbReference type="GO" id="GO:0005576">
    <property type="term" value="C:extracellular region"/>
    <property type="evidence" value="ECO:0007669"/>
    <property type="project" value="InterPro"/>
</dbReference>
<dbReference type="SUPFAM" id="SSF49590">
    <property type="entry name" value="PHL pollen allergen"/>
    <property type="match status" value="2"/>
</dbReference>
<proteinExistence type="inferred from homology"/>
<keyword evidence="6" id="KW-1185">Reference proteome</keyword>
<gene>
    <name evidence="5" type="ORF">H5410_043277</name>
</gene>
<dbReference type="InterPro" id="IPR036908">
    <property type="entry name" value="RlpA-like_sf"/>
</dbReference>
<dbReference type="SUPFAM" id="SSF50685">
    <property type="entry name" value="Barwin-like endoglucanases"/>
    <property type="match status" value="2"/>
</dbReference>
<dbReference type="PROSITE" id="PS50843">
    <property type="entry name" value="EXPANSIN_CBD"/>
    <property type="match status" value="2"/>
</dbReference>
<dbReference type="PANTHER" id="PTHR31692">
    <property type="entry name" value="EXPANSIN-B3"/>
    <property type="match status" value="1"/>
</dbReference>
<feature type="chain" id="PRO_5039922916" description="Expansin-like B1" evidence="2">
    <location>
        <begin position="26"/>
        <end position="426"/>
    </location>
</feature>
<dbReference type="InterPro" id="IPR007117">
    <property type="entry name" value="Expansin_CBD"/>
</dbReference>
<dbReference type="GO" id="GO:0009653">
    <property type="term" value="P:anatomical structure morphogenesis"/>
    <property type="evidence" value="ECO:0007669"/>
    <property type="project" value="UniProtKB-ARBA"/>
</dbReference>
<feature type="signal peptide" evidence="2">
    <location>
        <begin position="1"/>
        <end position="25"/>
    </location>
</feature>
<dbReference type="Gene3D" id="2.40.40.10">
    <property type="entry name" value="RlpA-like domain"/>
    <property type="match status" value="2"/>
</dbReference>
<reference evidence="5 6" key="1">
    <citation type="submission" date="2020-09" db="EMBL/GenBank/DDBJ databases">
        <title>De no assembly of potato wild relative species, Solanum commersonii.</title>
        <authorList>
            <person name="Cho K."/>
        </authorList>
    </citation>
    <scope>NUCLEOTIDE SEQUENCE [LARGE SCALE GENOMIC DNA]</scope>
    <source>
        <strain evidence="5">LZ3.2</strain>
        <tissue evidence="5">Leaf</tissue>
    </source>
</reference>
<evidence type="ECO:0000313" key="6">
    <source>
        <dbReference type="Proteomes" id="UP000824120"/>
    </source>
</evidence>
<accession>A0A9J5XWR0</accession>
<dbReference type="OrthoDB" id="5823761at2759"/>
<evidence type="ECO:0000313" key="5">
    <source>
        <dbReference type="EMBL" id="KAG5592763.1"/>
    </source>
</evidence>
<feature type="domain" description="Expansin-like CBD" evidence="4">
    <location>
        <begin position="163"/>
        <end position="244"/>
    </location>
</feature>
<evidence type="ECO:0000259" key="3">
    <source>
        <dbReference type="PROSITE" id="PS50842"/>
    </source>
</evidence>
<dbReference type="Pfam" id="PF01357">
    <property type="entry name" value="Expansin_C"/>
    <property type="match status" value="2"/>
</dbReference>
<dbReference type="Proteomes" id="UP000824120">
    <property type="component" value="Chromosome 8"/>
</dbReference>
<feature type="domain" description="Expansin-like EG45" evidence="3">
    <location>
        <begin position="46"/>
        <end position="151"/>
    </location>
</feature>
<dbReference type="PANTHER" id="PTHR31692:SF58">
    <property type="entry name" value="EXPANSIN-LIKE B1"/>
    <property type="match status" value="1"/>
</dbReference>
<dbReference type="PRINTS" id="PR01225">
    <property type="entry name" value="EXPANSNFAMLY"/>
</dbReference>
<evidence type="ECO:0008006" key="7">
    <source>
        <dbReference type="Google" id="ProtNLM"/>
    </source>
</evidence>
<sequence>MALSFNNCSTFMICIILLLPAFSFGTENYYSKATFYKTSDGKGTPTGACGYGEHGRYVNDGLVTTASWKLYKNGAGCGACYQVRCKDEALCSNEGVKVVVTDSGEGPGTDFILSSDAFAKMAKHPKLAHMLFPKGVVDVDYKRVSCKYGNLKIKINEHSNYHGYLAIVPFNHGGYADIIAIEIYDVKSYKWIPMRRSYGAVFDLANPPKGDLKIKIQIKEAGACGYGEHGRYVNDGLVTAASWKLYKNGVGCGACYQVRCKDEALCGNEGVKVVVTDSGEGPGTDFILSSDAFAKMAMHPKLAYRLFPKGVFDVDYKRVSCKYGNLKIKINEHSNYHGYLAIVPFNHGGYADIIAIEIYDVKSYKWIPMRRSYGAVFDLANPPKGDLKMKIQIKEGEKTKWIHSDKAMIPDYWKPGSIYETDIQIP</sequence>
<evidence type="ECO:0000256" key="1">
    <source>
        <dbReference type="RuleBase" id="RU003460"/>
    </source>
</evidence>
<protein>
    <recommendedName>
        <fullName evidence="7">Expansin-like B1</fullName>
    </recommendedName>
</protein>
<dbReference type="InterPro" id="IPR036749">
    <property type="entry name" value="Expansin_CBD_sf"/>
</dbReference>
<comment type="similarity">
    <text evidence="1">Belongs to the expansin family.</text>
</comment>
<feature type="domain" description="Expansin-like EG45" evidence="3">
    <location>
        <begin position="221"/>
        <end position="326"/>
    </location>
</feature>
<dbReference type="Pfam" id="PF03330">
    <property type="entry name" value="DPBB_1"/>
    <property type="match status" value="2"/>
</dbReference>
<evidence type="ECO:0000256" key="2">
    <source>
        <dbReference type="SAM" id="SignalP"/>
    </source>
</evidence>
<dbReference type="EMBL" id="JACXVP010000008">
    <property type="protein sequence ID" value="KAG5592763.1"/>
    <property type="molecule type" value="Genomic_DNA"/>
</dbReference>
<dbReference type="InterPro" id="IPR007118">
    <property type="entry name" value="Expan_Lol_pI"/>
</dbReference>
<evidence type="ECO:0000259" key="4">
    <source>
        <dbReference type="PROSITE" id="PS50843"/>
    </source>
</evidence>
<organism evidence="5 6">
    <name type="scientific">Solanum commersonii</name>
    <name type="common">Commerson's wild potato</name>
    <name type="synonym">Commerson's nightshade</name>
    <dbReference type="NCBI Taxonomy" id="4109"/>
    <lineage>
        <taxon>Eukaryota</taxon>
        <taxon>Viridiplantae</taxon>
        <taxon>Streptophyta</taxon>
        <taxon>Embryophyta</taxon>
        <taxon>Tracheophyta</taxon>
        <taxon>Spermatophyta</taxon>
        <taxon>Magnoliopsida</taxon>
        <taxon>eudicotyledons</taxon>
        <taxon>Gunneridae</taxon>
        <taxon>Pentapetalae</taxon>
        <taxon>asterids</taxon>
        <taxon>lamiids</taxon>
        <taxon>Solanales</taxon>
        <taxon>Solanaceae</taxon>
        <taxon>Solanoideae</taxon>
        <taxon>Solaneae</taxon>
        <taxon>Solanum</taxon>
    </lineage>
</organism>
<dbReference type="InterPro" id="IPR007112">
    <property type="entry name" value="Expansin/allergen_DPBB_dom"/>
</dbReference>
<dbReference type="AlphaFoldDB" id="A0A9J5XWR0"/>
<name>A0A9J5XWR0_SOLCO</name>